<reference evidence="1" key="2">
    <citation type="journal article" date="2019" name="Genome Biol. Evol.">
        <title>Day and night: Metabolic profiles and evolutionary relationships of six axenic non-marine cyanobacteria.</title>
        <authorList>
            <person name="Will S.E."/>
            <person name="Henke P."/>
            <person name="Boedeker C."/>
            <person name="Huang S."/>
            <person name="Brinkmann H."/>
            <person name="Rohde M."/>
            <person name="Jarek M."/>
            <person name="Friedl T."/>
            <person name="Seufert S."/>
            <person name="Schumacher M."/>
            <person name="Overmann J."/>
            <person name="Neumann-Schaal M."/>
            <person name="Petersen J."/>
        </authorList>
    </citation>
    <scope>NUCLEOTIDE SEQUENCE [LARGE SCALE GENOMIC DNA]</scope>
    <source>
        <strain evidence="1">PCC 7102</strain>
    </source>
</reference>
<proteinExistence type="predicted"/>
<dbReference type="Proteomes" id="UP000271624">
    <property type="component" value="Unassembled WGS sequence"/>
</dbReference>
<comment type="caution">
    <text evidence="1">The sequence shown here is derived from an EMBL/GenBank/DDBJ whole genome shotgun (WGS) entry which is preliminary data.</text>
</comment>
<sequence length="62" mass="7155">MLTYKGAMKGIQVIIQEESYTSSFSFLDSDFIPVYGNKPFNWEPSGKRVKRGLYVTSTAWRK</sequence>
<dbReference type="AlphaFoldDB" id="A0A3S5K2L2"/>
<gene>
    <name evidence="1" type="ORF">DSM106972_099660</name>
</gene>
<protein>
    <submittedName>
        <fullName evidence="1">Uncharacterized protein</fullName>
    </submittedName>
</protein>
<reference evidence="1" key="1">
    <citation type="submission" date="2018-12" db="EMBL/GenBank/DDBJ databases">
        <authorList>
            <person name="Will S."/>
            <person name="Neumann-Schaal M."/>
            <person name="Henke P."/>
        </authorList>
    </citation>
    <scope>NUCLEOTIDE SEQUENCE</scope>
    <source>
        <strain evidence="1">PCC 7102</strain>
    </source>
</reference>
<organism evidence="1 2">
    <name type="scientific">Dulcicalothrix desertica PCC 7102</name>
    <dbReference type="NCBI Taxonomy" id="232991"/>
    <lineage>
        <taxon>Bacteria</taxon>
        <taxon>Bacillati</taxon>
        <taxon>Cyanobacteriota</taxon>
        <taxon>Cyanophyceae</taxon>
        <taxon>Nostocales</taxon>
        <taxon>Calotrichaceae</taxon>
        <taxon>Dulcicalothrix</taxon>
    </lineage>
</organism>
<evidence type="ECO:0000313" key="2">
    <source>
        <dbReference type="Proteomes" id="UP000271624"/>
    </source>
</evidence>
<keyword evidence="2" id="KW-1185">Reference proteome</keyword>
<accession>A0A3S5K2L2</accession>
<name>A0A3S5K2L2_9CYAN</name>
<dbReference type="EMBL" id="RSCL01000095">
    <property type="protein sequence ID" value="RUS92257.1"/>
    <property type="molecule type" value="Genomic_DNA"/>
</dbReference>
<evidence type="ECO:0000313" key="1">
    <source>
        <dbReference type="EMBL" id="RUS92257.1"/>
    </source>
</evidence>